<feature type="region of interest" description="Disordered" evidence="2">
    <location>
        <begin position="1"/>
        <end position="23"/>
    </location>
</feature>
<dbReference type="PANTHER" id="PTHR30469">
    <property type="entry name" value="MULTIDRUG RESISTANCE PROTEIN MDTA"/>
    <property type="match status" value="1"/>
</dbReference>
<dbReference type="Gene3D" id="2.40.420.20">
    <property type="match status" value="1"/>
</dbReference>
<dbReference type="AlphaFoldDB" id="A0A1C7P9G0"/>
<gene>
    <name evidence="6" type="ORF">PYTT_1952</name>
</gene>
<evidence type="ECO:0000313" key="6">
    <source>
        <dbReference type="EMBL" id="SEH94457.1"/>
    </source>
</evidence>
<dbReference type="Gene3D" id="1.10.287.470">
    <property type="entry name" value="Helix hairpin bin"/>
    <property type="match status" value="1"/>
</dbReference>
<dbReference type="SUPFAM" id="SSF111369">
    <property type="entry name" value="HlyD-like secretion proteins"/>
    <property type="match status" value="2"/>
</dbReference>
<dbReference type="Pfam" id="PF25967">
    <property type="entry name" value="RND-MFP_C"/>
    <property type="match status" value="1"/>
</dbReference>
<feature type="coiled-coil region" evidence="1">
    <location>
        <begin position="161"/>
        <end position="195"/>
    </location>
</feature>
<keyword evidence="7" id="KW-1185">Reference proteome</keyword>
<keyword evidence="3" id="KW-0812">Transmembrane</keyword>
<dbReference type="OrthoDB" id="184874at2"/>
<accession>A0A1C7P9G0</accession>
<feature type="transmembrane region" description="Helical" evidence="3">
    <location>
        <begin position="31"/>
        <end position="50"/>
    </location>
</feature>
<dbReference type="RefSeq" id="WP_067777911.1">
    <property type="nucleotide sequence ID" value="NZ_JACVVN010000012.1"/>
</dbReference>
<keyword evidence="1" id="KW-0175">Coiled coil</keyword>
<feature type="region of interest" description="Disordered" evidence="2">
    <location>
        <begin position="433"/>
        <end position="453"/>
    </location>
</feature>
<protein>
    <submittedName>
        <fullName evidence="6">Barrel-sandwich domain of cusb or hlyd membrane-fusion</fullName>
    </submittedName>
</protein>
<feature type="coiled-coil region" evidence="1">
    <location>
        <begin position="226"/>
        <end position="260"/>
    </location>
</feature>
<dbReference type="Pfam" id="PF25954">
    <property type="entry name" value="Beta-barrel_RND_2"/>
    <property type="match status" value="1"/>
</dbReference>
<evidence type="ECO:0000256" key="2">
    <source>
        <dbReference type="SAM" id="MobiDB-lite"/>
    </source>
</evidence>
<reference evidence="7" key="1">
    <citation type="submission" date="2016-09" db="EMBL/GenBank/DDBJ databases">
        <authorList>
            <person name="Koehorst J."/>
        </authorList>
    </citation>
    <scope>NUCLEOTIDE SEQUENCE [LARGE SCALE GENOMIC DNA]</scope>
</reference>
<dbReference type="Proteomes" id="UP000176204">
    <property type="component" value="Chromosome I"/>
</dbReference>
<dbReference type="InterPro" id="IPR058627">
    <property type="entry name" value="MdtA-like_C"/>
</dbReference>
<feature type="compositionally biased region" description="Basic and acidic residues" evidence="2">
    <location>
        <begin position="433"/>
        <end position="444"/>
    </location>
</feature>
<dbReference type="EMBL" id="LT629973">
    <property type="protein sequence ID" value="SEH94457.1"/>
    <property type="molecule type" value="Genomic_DNA"/>
</dbReference>
<dbReference type="InterPro" id="IPR058792">
    <property type="entry name" value="Beta-barrel_RND_2"/>
</dbReference>
<dbReference type="GO" id="GO:0015562">
    <property type="term" value="F:efflux transmembrane transporter activity"/>
    <property type="evidence" value="ECO:0007669"/>
    <property type="project" value="TreeGrafter"/>
</dbReference>
<organism evidence="6 7">
    <name type="scientific">Akkermansia glycaniphila</name>
    <dbReference type="NCBI Taxonomy" id="1679444"/>
    <lineage>
        <taxon>Bacteria</taxon>
        <taxon>Pseudomonadati</taxon>
        <taxon>Verrucomicrobiota</taxon>
        <taxon>Verrucomicrobiia</taxon>
        <taxon>Verrucomicrobiales</taxon>
        <taxon>Akkermansiaceae</taxon>
        <taxon>Akkermansia</taxon>
    </lineage>
</organism>
<dbReference type="PATRIC" id="fig|1679444.3.peg.1931"/>
<feature type="domain" description="Multidrug resistance protein MdtA-like C-terminal permuted SH3" evidence="5">
    <location>
        <begin position="405"/>
        <end position="458"/>
    </location>
</feature>
<feature type="compositionally biased region" description="Low complexity" evidence="2">
    <location>
        <begin position="8"/>
        <end position="18"/>
    </location>
</feature>
<dbReference type="Gene3D" id="2.40.30.170">
    <property type="match status" value="1"/>
</dbReference>
<proteinExistence type="predicted"/>
<dbReference type="STRING" id="1679444.PYTT_1952"/>
<keyword evidence="3" id="KW-0472">Membrane</keyword>
<dbReference type="KEGG" id="agl:PYTT_1952"/>
<evidence type="ECO:0000256" key="1">
    <source>
        <dbReference type="SAM" id="Coils"/>
    </source>
</evidence>
<dbReference type="PANTHER" id="PTHR30469:SF15">
    <property type="entry name" value="HLYD FAMILY OF SECRETION PROTEINS"/>
    <property type="match status" value="1"/>
</dbReference>
<evidence type="ECO:0000259" key="5">
    <source>
        <dbReference type="Pfam" id="PF25967"/>
    </source>
</evidence>
<dbReference type="GO" id="GO:1990281">
    <property type="term" value="C:efflux pump complex"/>
    <property type="evidence" value="ECO:0007669"/>
    <property type="project" value="TreeGrafter"/>
</dbReference>
<name>A0A1C7P9G0_9BACT</name>
<dbReference type="Gene3D" id="2.40.50.100">
    <property type="match status" value="1"/>
</dbReference>
<evidence type="ECO:0000313" key="7">
    <source>
        <dbReference type="Proteomes" id="UP000176204"/>
    </source>
</evidence>
<evidence type="ECO:0000259" key="4">
    <source>
        <dbReference type="Pfam" id="PF25954"/>
    </source>
</evidence>
<evidence type="ECO:0000256" key="3">
    <source>
        <dbReference type="SAM" id="Phobius"/>
    </source>
</evidence>
<sequence length="474" mass="51233">MSLELLTKQSSSSQPEPGSGKKRAQRTLPTWFFPLIILLGFVGVFALVLWDDLKPATPVRIARAEAIADSAPAIDAEAQKKAPAHMLFQASGWIAPDPLETRAGTLISGTVKDVLVTEGELVEKGQTLVTFIDDDFRIHVDQTHADHQDATATVQLRKAELDTARANLAAQQANLAADKERLKNLEINHERYSKLGRDLVSDKTITDALHEKNEYIKKVEAAGAVLAASNAAIAECEARLASARAQEAKAEQACNQAKLDLSRCEIKSPIKGRVLRLFTSPGSRLNTTGEGASKDIGTAVSLYDPEKVALSMDVPLDQATKMYVGQNARIHCETFPDRTFKGIVSRIYGEADQQRNTLRAQVSVTEPDDLLRPGMLCRAEVYSPGDMDTATSAPAPAAGGETSDSVLIPREALAGEDRVWVVTINNKLESRQITRDPSRDKGDRIAVTGGLLPGEPVVLAPSADFKADQNVKAQ</sequence>
<keyword evidence="3" id="KW-1133">Transmembrane helix</keyword>
<feature type="domain" description="CusB-like beta-barrel" evidence="4">
    <location>
        <begin position="310"/>
        <end position="381"/>
    </location>
</feature>